<dbReference type="InterPro" id="IPR012495">
    <property type="entry name" value="TadE-like_dom"/>
</dbReference>
<sequence>MTGPYPRNGIRRPAIIREAQRLARNEGAAAIVEMALVLPLFLTLLIGILIYGQYFLLAHNVQQAANDGARAAIVGLDAADRRAVAIRAVDRSMASIGDYSTANRTIAVSETSEAVTVALTYTVPADHFLRSSFVPAPGHVISARATFELPAD</sequence>
<dbReference type="RefSeq" id="WP_086457838.1">
    <property type="nucleotide sequence ID" value="NZ_FXWL01000003.1"/>
</dbReference>
<feature type="domain" description="TadE-like" evidence="2">
    <location>
        <begin position="29"/>
        <end position="70"/>
    </location>
</feature>
<dbReference type="AlphaFoldDB" id="A0A1Y6FYF4"/>
<keyword evidence="1" id="KW-0472">Membrane</keyword>
<protein>
    <submittedName>
        <fullName evidence="3">Flp pilus assembly protein TadG</fullName>
    </submittedName>
</protein>
<gene>
    <name evidence="3" type="ORF">SAMN06295984_3108</name>
</gene>
<evidence type="ECO:0000313" key="3">
    <source>
        <dbReference type="EMBL" id="SMQ79106.1"/>
    </source>
</evidence>
<feature type="transmembrane region" description="Helical" evidence="1">
    <location>
        <begin position="28"/>
        <end position="51"/>
    </location>
</feature>
<evidence type="ECO:0000259" key="2">
    <source>
        <dbReference type="Pfam" id="PF07811"/>
    </source>
</evidence>
<organism evidence="3 4">
    <name type="scientific">Sphingopyxis terrae subsp. ummariensis</name>
    <dbReference type="NCBI Taxonomy" id="429001"/>
    <lineage>
        <taxon>Bacteria</taxon>
        <taxon>Pseudomonadati</taxon>
        <taxon>Pseudomonadota</taxon>
        <taxon>Alphaproteobacteria</taxon>
        <taxon>Sphingomonadales</taxon>
        <taxon>Sphingomonadaceae</taxon>
        <taxon>Sphingopyxis</taxon>
    </lineage>
</organism>
<dbReference type="GeneID" id="303002862"/>
<dbReference type="Proteomes" id="UP000194469">
    <property type="component" value="Unassembled WGS sequence"/>
</dbReference>
<evidence type="ECO:0000256" key="1">
    <source>
        <dbReference type="SAM" id="Phobius"/>
    </source>
</evidence>
<proteinExistence type="predicted"/>
<dbReference type="Pfam" id="PF07811">
    <property type="entry name" value="TadE"/>
    <property type="match status" value="1"/>
</dbReference>
<name>A0A1Y6FYF4_9SPHN</name>
<reference evidence="4" key="1">
    <citation type="submission" date="2017-04" db="EMBL/GenBank/DDBJ databases">
        <authorList>
            <person name="Varghese N."/>
            <person name="Submissions S."/>
        </authorList>
    </citation>
    <scope>NUCLEOTIDE SEQUENCE [LARGE SCALE GENOMIC DNA]</scope>
    <source>
        <strain evidence="4">UI2</strain>
    </source>
</reference>
<keyword evidence="4" id="KW-1185">Reference proteome</keyword>
<keyword evidence="1" id="KW-1133">Transmembrane helix</keyword>
<accession>A0A1Y6FYF4</accession>
<keyword evidence="1" id="KW-0812">Transmembrane</keyword>
<dbReference type="EMBL" id="FXWL01000003">
    <property type="protein sequence ID" value="SMQ79106.1"/>
    <property type="molecule type" value="Genomic_DNA"/>
</dbReference>
<evidence type="ECO:0000313" key="4">
    <source>
        <dbReference type="Proteomes" id="UP000194469"/>
    </source>
</evidence>